<sequence>SSAEYQAAVTSLIRQFKGQFRSMTIPCYVASGQTGNPGELKYSIHNTLYLEVHCPAVRPPVVVISDSGRRLVDFGDVSIGQTCPRSVTIQNISEKDMELTATLTNPAGPFLMLNALRTLPPGATHTLLLTFSPGQGQVFQEELGIKTFNSMLHLTLKGRGVNPLVSLSVEDGVFDMSAVLVGEFVEKHFKVQNTSMLAIDYVIKQDSLSPLRHARAQGMPVFLK</sequence>
<evidence type="ECO:0000313" key="5">
    <source>
        <dbReference type="Proteomes" id="UP000271974"/>
    </source>
</evidence>
<comment type="caution">
    <text evidence="4">The sequence shown here is derived from an EMBL/GenBank/DDBJ whole genome shotgun (WGS) entry which is preliminary data.</text>
</comment>
<organism evidence="4 5">
    <name type="scientific">Elysia chlorotica</name>
    <name type="common">Eastern emerald elysia</name>
    <name type="synonym">Sea slug</name>
    <dbReference type="NCBI Taxonomy" id="188477"/>
    <lineage>
        <taxon>Eukaryota</taxon>
        <taxon>Metazoa</taxon>
        <taxon>Spiralia</taxon>
        <taxon>Lophotrochozoa</taxon>
        <taxon>Mollusca</taxon>
        <taxon>Gastropoda</taxon>
        <taxon>Heterobranchia</taxon>
        <taxon>Euthyneura</taxon>
        <taxon>Panpulmonata</taxon>
        <taxon>Sacoglossa</taxon>
        <taxon>Placobranchoidea</taxon>
        <taxon>Plakobranchidae</taxon>
        <taxon>Elysia</taxon>
    </lineage>
</organism>
<evidence type="ECO:0000313" key="4">
    <source>
        <dbReference type="EMBL" id="RUS80782.1"/>
    </source>
</evidence>
<evidence type="ECO:0000259" key="3">
    <source>
        <dbReference type="Pfam" id="PF15780"/>
    </source>
</evidence>
<keyword evidence="2" id="KW-0963">Cytoplasm</keyword>
<dbReference type="OrthoDB" id="545169at2759"/>
<dbReference type="PANTHER" id="PTHR22538:SF0">
    <property type="entry name" value="CILIA- AND FLAGELLA-ASSOCIATED PROTEIN 74"/>
    <property type="match status" value="1"/>
</dbReference>
<reference evidence="4 5" key="1">
    <citation type="submission" date="2019-01" db="EMBL/GenBank/DDBJ databases">
        <title>A draft genome assembly of the solar-powered sea slug Elysia chlorotica.</title>
        <authorList>
            <person name="Cai H."/>
            <person name="Li Q."/>
            <person name="Fang X."/>
            <person name="Li J."/>
            <person name="Curtis N.E."/>
            <person name="Altenburger A."/>
            <person name="Shibata T."/>
            <person name="Feng M."/>
            <person name="Maeda T."/>
            <person name="Schwartz J.A."/>
            <person name="Shigenobu S."/>
            <person name="Lundholm N."/>
            <person name="Nishiyama T."/>
            <person name="Yang H."/>
            <person name="Hasebe M."/>
            <person name="Li S."/>
            <person name="Pierce S.K."/>
            <person name="Wang J."/>
        </authorList>
    </citation>
    <scope>NUCLEOTIDE SEQUENCE [LARGE SCALE GENOMIC DNA]</scope>
    <source>
        <strain evidence="4">EC2010</strain>
        <tissue evidence="4">Whole organism of an adult</tissue>
    </source>
</reference>
<accession>A0A3S0ZLW1</accession>
<feature type="non-terminal residue" evidence="4">
    <location>
        <position position="1"/>
    </location>
</feature>
<dbReference type="EMBL" id="RQTK01000373">
    <property type="protein sequence ID" value="RUS80782.1"/>
    <property type="molecule type" value="Genomic_DNA"/>
</dbReference>
<evidence type="ECO:0000256" key="2">
    <source>
        <dbReference type="ARBA" id="ARBA00022490"/>
    </source>
</evidence>
<dbReference type="InterPro" id="IPR013783">
    <property type="entry name" value="Ig-like_fold"/>
</dbReference>
<comment type="subcellular location">
    <subcellularLocation>
        <location evidence="1">Cytoplasm</location>
    </subcellularLocation>
</comment>
<protein>
    <recommendedName>
        <fullName evidence="3">Abnormal spindle-like microcephaly-associated protein ASH domain-containing protein</fullName>
    </recommendedName>
</protein>
<name>A0A3S0ZLW1_ELYCH</name>
<dbReference type="PANTHER" id="PTHR22538">
    <property type="entry name" value="CILIA- AND FLAGELLA-ASSOCIATED PROTEIN 74"/>
    <property type="match status" value="1"/>
</dbReference>
<dbReference type="InterPro" id="IPR031549">
    <property type="entry name" value="ASH"/>
</dbReference>
<dbReference type="Proteomes" id="UP000271974">
    <property type="component" value="Unassembled WGS sequence"/>
</dbReference>
<gene>
    <name evidence="4" type="ORF">EGW08_011452</name>
</gene>
<dbReference type="GO" id="GO:0005737">
    <property type="term" value="C:cytoplasm"/>
    <property type="evidence" value="ECO:0007669"/>
    <property type="project" value="UniProtKB-SubCell"/>
</dbReference>
<evidence type="ECO:0000256" key="1">
    <source>
        <dbReference type="ARBA" id="ARBA00004496"/>
    </source>
</evidence>
<feature type="domain" description="Abnormal spindle-like microcephaly-associated protein ASH" evidence="3">
    <location>
        <begin position="61"/>
        <end position="136"/>
    </location>
</feature>
<feature type="non-terminal residue" evidence="4">
    <location>
        <position position="224"/>
    </location>
</feature>
<dbReference type="Gene3D" id="2.60.40.10">
    <property type="entry name" value="Immunoglobulins"/>
    <property type="match status" value="1"/>
</dbReference>
<dbReference type="Pfam" id="PF15780">
    <property type="entry name" value="ASH"/>
    <property type="match status" value="1"/>
</dbReference>
<dbReference type="AlphaFoldDB" id="A0A3S0ZLW1"/>
<proteinExistence type="predicted"/>
<keyword evidence="5" id="KW-1185">Reference proteome</keyword>
<dbReference type="STRING" id="188477.A0A3S0ZLW1"/>